<evidence type="ECO:0000313" key="1">
    <source>
        <dbReference type="Proteomes" id="UP000095280"/>
    </source>
</evidence>
<organism evidence="1 2">
    <name type="scientific">Macrostomum lignano</name>
    <dbReference type="NCBI Taxonomy" id="282301"/>
    <lineage>
        <taxon>Eukaryota</taxon>
        <taxon>Metazoa</taxon>
        <taxon>Spiralia</taxon>
        <taxon>Lophotrochozoa</taxon>
        <taxon>Platyhelminthes</taxon>
        <taxon>Rhabditophora</taxon>
        <taxon>Macrostomorpha</taxon>
        <taxon>Macrostomida</taxon>
        <taxon>Macrostomidae</taxon>
        <taxon>Macrostomum</taxon>
    </lineage>
</organism>
<sequence length="860" mass="95995">MSKLVSGVADYVVKESFVDGNEFSTTLNNLLNLLLPTEENLRNLNIKEFNDWRRVTVSFLGMLRARSGLECVAELEGMLKFCDFFLEQNGDIEMSNVFTDLKERGLLTSEDNSTQLLQWRAFANALTEGEDCSDRLISAEISFYYAVLSGTKLSENLLEDVVKKIFDSILPVGFVAILWSKIKYESKELLPCFGELMEGCKSLEKRCSIYSIIATFLTTEEQSEWTQDLSSKMVEFSEEFLTVVVPLVSEFICIVMKAVLLDIERVKSSSSPASGDLKIEEKFRQLQNILHLSNEETTWLLHSIMENKEELFFKVPQSDSSELFENMAFFVGKHVLKAMHSIREFKHRRMTERRVVENFALACLVDNVDLSDDQLPSELMPPGRSKEDVKAIAANPLFFPKRQVTFDDACMLFDCQLAEGERRPLMHLILRFSDKLVGMRHASKLVHWHQTVLKKSENVLSQEELEAMRIDDFIRRFRNSDILESAATAYRALRPSADASPDNPFDKTRSLLSSLLTDRTEVTKVLKEAVDGVNEFFEHVAVLCIEEKHLPELLGDDGSCVLPLCDVVTRPDSVPSCSKEELDELVRVLASCPGGGDPSVHWELLEAALAKRLLASKGFGCVEPWEGRLKGATERDLGTLVSAFRQMCQCERLSEAELAAFQRRQKEDSSRAARTAALCRTLLGFCHRIGVPSGACTVAEFLQQHAGSLAGGAALAEAEAEGAGGLALSKVPALLEAAEQEQFSVIFADLQRRFGGHEEAAERVAASVHEGDKPALLALLKSACVRLLMADSTQCGLTMADLLADASLLPVGAPELRLRSDPALDKPAMELLFPLAHCLHRSEQNKTKGQRKFQKLLNRM</sequence>
<dbReference type="Proteomes" id="UP000095280">
    <property type="component" value="Unplaced"/>
</dbReference>
<proteinExistence type="predicted"/>
<protein>
    <submittedName>
        <fullName evidence="2">RING-type E3 ubiquitin transferase listerin</fullName>
    </submittedName>
</protein>
<keyword evidence="1" id="KW-1185">Reference proteome</keyword>
<evidence type="ECO:0000313" key="2">
    <source>
        <dbReference type="WBParaSite" id="maker-uti_cns_0001130-snap-gene-1.6-mRNA-1"/>
    </source>
</evidence>
<name>A0A1I8G7Z0_9PLAT</name>
<dbReference type="WBParaSite" id="maker-uti_cns_0001130-snap-gene-1.6-mRNA-1">
    <property type="protein sequence ID" value="maker-uti_cns_0001130-snap-gene-1.6-mRNA-1"/>
    <property type="gene ID" value="maker-uti_cns_0001130-snap-gene-1.6"/>
</dbReference>
<dbReference type="AlphaFoldDB" id="A0A1I8G7Z0"/>
<reference evidence="2" key="1">
    <citation type="submission" date="2016-11" db="UniProtKB">
        <authorList>
            <consortium name="WormBaseParasite"/>
        </authorList>
    </citation>
    <scope>IDENTIFICATION</scope>
</reference>
<accession>A0A1I8G7Z0</accession>